<evidence type="ECO:0000313" key="2">
    <source>
        <dbReference type="EMBL" id="KAK3212107.1"/>
    </source>
</evidence>
<gene>
    <name evidence="2" type="ORF">Dsin_016813</name>
</gene>
<dbReference type="AlphaFoldDB" id="A0AAE0E633"/>
<proteinExistence type="predicted"/>
<feature type="transmembrane region" description="Helical" evidence="1">
    <location>
        <begin position="85"/>
        <end position="111"/>
    </location>
</feature>
<evidence type="ECO:0000313" key="3">
    <source>
        <dbReference type="Proteomes" id="UP001281410"/>
    </source>
</evidence>
<name>A0AAE0E633_9ROSI</name>
<keyword evidence="1" id="KW-0472">Membrane</keyword>
<dbReference type="EMBL" id="JANJYJ010000005">
    <property type="protein sequence ID" value="KAK3212107.1"/>
    <property type="molecule type" value="Genomic_DNA"/>
</dbReference>
<keyword evidence="1" id="KW-1133">Transmembrane helix</keyword>
<dbReference type="Proteomes" id="UP001281410">
    <property type="component" value="Unassembled WGS sequence"/>
</dbReference>
<comment type="caution">
    <text evidence="2">The sequence shown here is derived from an EMBL/GenBank/DDBJ whole genome shotgun (WGS) entry which is preliminary data.</text>
</comment>
<protein>
    <submittedName>
        <fullName evidence="2">Uncharacterized protein</fullName>
    </submittedName>
</protein>
<sequence>MHENMEASQGSMDIVCHGMLQKSLRNKADAKRFLIDVLYQNPGPPHLEGPSNDVKYFGLCTEGGDYFVKIKELQAYLDMVCSYQIFTSSILLSLSIFFPLFLVQLFVVFLLHRSLDYCLHNGLLLSVKKSQHFIT</sequence>
<accession>A0AAE0E633</accession>
<organism evidence="2 3">
    <name type="scientific">Dipteronia sinensis</name>
    <dbReference type="NCBI Taxonomy" id="43782"/>
    <lineage>
        <taxon>Eukaryota</taxon>
        <taxon>Viridiplantae</taxon>
        <taxon>Streptophyta</taxon>
        <taxon>Embryophyta</taxon>
        <taxon>Tracheophyta</taxon>
        <taxon>Spermatophyta</taxon>
        <taxon>Magnoliopsida</taxon>
        <taxon>eudicotyledons</taxon>
        <taxon>Gunneridae</taxon>
        <taxon>Pentapetalae</taxon>
        <taxon>rosids</taxon>
        <taxon>malvids</taxon>
        <taxon>Sapindales</taxon>
        <taxon>Sapindaceae</taxon>
        <taxon>Hippocastanoideae</taxon>
        <taxon>Acereae</taxon>
        <taxon>Dipteronia</taxon>
    </lineage>
</organism>
<evidence type="ECO:0000256" key="1">
    <source>
        <dbReference type="SAM" id="Phobius"/>
    </source>
</evidence>
<keyword evidence="3" id="KW-1185">Reference proteome</keyword>
<reference evidence="2" key="1">
    <citation type="journal article" date="2023" name="Plant J.">
        <title>Genome sequences and population genomics provide insights into the demographic history, inbreeding, and mutation load of two 'living fossil' tree species of Dipteronia.</title>
        <authorList>
            <person name="Feng Y."/>
            <person name="Comes H.P."/>
            <person name="Chen J."/>
            <person name="Zhu S."/>
            <person name="Lu R."/>
            <person name="Zhang X."/>
            <person name="Li P."/>
            <person name="Qiu J."/>
            <person name="Olsen K.M."/>
            <person name="Qiu Y."/>
        </authorList>
    </citation>
    <scope>NUCLEOTIDE SEQUENCE</scope>
    <source>
        <strain evidence="2">NBL</strain>
    </source>
</reference>
<keyword evidence="1" id="KW-0812">Transmembrane</keyword>